<accession>A0A074S7V1</accession>
<comment type="similarity">
    <text evidence="2 6">Belongs to the glycosyl hydrolase 3 family.</text>
</comment>
<dbReference type="STRING" id="1423351.A0A074S7V1"/>
<dbReference type="EMBL" id="AZST01000078">
    <property type="protein sequence ID" value="KEP52998.1"/>
    <property type="molecule type" value="Genomic_DNA"/>
</dbReference>
<dbReference type="Gene3D" id="3.20.20.300">
    <property type="entry name" value="Glycoside hydrolase, family 3, N-terminal domain"/>
    <property type="match status" value="1"/>
</dbReference>
<sequence>MTATNPFLHVNVEELVSKLSQEEKVLLLGAPNWWNTSKIERLGVPSVRMSDGPNGVRGSSHFLSSPAQCIPCATALGSTFDPELIHEVGSFLAVEAKTKSATVLLAPTCNIQRSPLGGRSFESFSEDPHLSGHLAAAYVAGLQDNGVAATIKHFVANDQEHERMAVDTILSERALREIYLMPFMIAQRDSGPWAYMTAYNQVHGVHVSECKRILGDILRKEWGFNGLVMSDWYGTYSVDIALNAGLDLEMPGPPRWRQPALVNHAMTCRKLLPSTLNLRAKTVLDFVQKLAQTSPDVVFGDGEERTRDDPKDREFNRKLAGRAIVLLKNEQEVLPLKKKKLLVVGPNVQARVISGGGSAFLKPSYVITPWDGIIAAKPEGVDVKFEVGCYAHKFLPTLENLLTTSDGQPGWEACFYTHDENQQPKDEVAKFNLNDTRVKLNDFLPEGLTPSWTIKLKGTLKVDKTAPFEFGLTVAGRAKLWVNGKMTIDNWTHQRPGEFFYGQGSAEEKAVVDLKAGEAVDIYVEYDNLAPAPKGVQMQPALMRGVRLGGAEKIDPDEALKAATKAAAEADAVIAVVGLNHEWESEGFDRPNLSLPGRQDELIEAVAKANKNTVVVIQAGSAVSMPWVDDVAGVLQSWYLGNEAGNAIGDILFGKLNPSGRLPITLPKREEDIPAHLSFGSEMGKVYYREDVFVGYKYYQARKVAPLFPFGFGLSYTTFELSDLKVEGPSSHDSSLEVKASVNVKNTGSVKGSETIQLYVTQPAGPITHPKLQLRAFGKAADLEPGASTTVKLSFGKYGVSFWHEEDETWRADAGKYEVLVGTSSVDLPLSSSFELKQTFSWRGL</sequence>
<evidence type="ECO:0000256" key="1">
    <source>
        <dbReference type="ARBA" id="ARBA00000448"/>
    </source>
</evidence>
<dbReference type="Gene3D" id="3.40.50.1700">
    <property type="entry name" value="Glycoside hydrolase family 3 C-terminal domain"/>
    <property type="match status" value="1"/>
</dbReference>
<keyword evidence="4 6" id="KW-0378">Hydrolase</keyword>
<dbReference type="InterPro" id="IPR026891">
    <property type="entry name" value="Fn3-like"/>
</dbReference>
<dbReference type="Gene3D" id="2.60.120.260">
    <property type="entry name" value="Galactose-binding domain-like"/>
    <property type="match status" value="1"/>
</dbReference>
<dbReference type="SUPFAM" id="SSF52279">
    <property type="entry name" value="Beta-D-glucan exohydrolase, C-terminal domain"/>
    <property type="match status" value="1"/>
</dbReference>
<evidence type="ECO:0000313" key="8">
    <source>
        <dbReference type="EMBL" id="KEP52998.1"/>
    </source>
</evidence>
<dbReference type="InterPro" id="IPR036881">
    <property type="entry name" value="Glyco_hydro_3_C_sf"/>
</dbReference>
<proteinExistence type="inferred from homology"/>
<comment type="catalytic activity">
    <reaction evidence="1 6">
        <text>Hydrolysis of terminal, non-reducing beta-D-glucosyl residues with release of beta-D-glucose.</text>
        <dbReference type="EC" id="3.2.1.21"/>
    </reaction>
</comment>
<dbReference type="FunFam" id="2.60.40.10:FF:000495">
    <property type="entry name" value="Periplasmic beta-glucosidase"/>
    <property type="match status" value="1"/>
</dbReference>
<keyword evidence="9" id="KW-1185">Reference proteome</keyword>
<protein>
    <recommendedName>
        <fullName evidence="3 6">beta-glucosidase</fullName>
        <ecNumber evidence="3 6">3.2.1.21</ecNumber>
    </recommendedName>
</protein>
<comment type="caution">
    <text evidence="8">The sequence shown here is derived from an EMBL/GenBank/DDBJ whole genome shotgun (WGS) entry which is preliminary data.</text>
</comment>
<evidence type="ECO:0000256" key="4">
    <source>
        <dbReference type="ARBA" id="ARBA00022801"/>
    </source>
</evidence>
<dbReference type="PROSITE" id="PS00775">
    <property type="entry name" value="GLYCOSYL_HYDROL_F3"/>
    <property type="match status" value="1"/>
</dbReference>
<dbReference type="PANTHER" id="PTHR42715">
    <property type="entry name" value="BETA-GLUCOSIDASE"/>
    <property type="match status" value="1"/>
</dbReference>
<dbReference type="Pfam" id="PF00933">
    <property type="entry name" value="Glyco_hydro_3"/>
    <property type="match status" value="1"/>
</dbReference>
<dbReference type="InterPro" id="IPR050288">
    <property type="entry name" value="Cellulose_deg_GH3"/>
</dbReference>
<evidence type="ECO:0000259" key="7">
    <source>
        <dbReference type="PROSITE" id="PS51820"/>
    </source>
</evidence>
<dbReference type="EC" id="3.2.1.21" evidence="3 6"/>
<dbReference type="UniPathway" id="UPA00696"/>
<keyword evidence="6" id="KW-0119">Carbohydrate metabolism</keyword>
<dbReference type="InterPro" id="IPR013783">
    <property type="entry name" value="Ig-like_fold"/>
</dbReference>
<dbReference type="GO" id="GO:0030245">
    <property type="term" value="P:cellulose catabolic process"/>
    <property type="evidence" value="ECO:0007669"/>
    <property type="project" value="UniProtKB-UniPathway"/>
</dbReference>
<gene>
    <name evidence="8" type="ORF">V565_037230</name>
</gene>
<dbReference type="InterPro" id="IPR001764">
    <property type="entry name" value="Glyco_hydro_3_N"/>
</dbReference>
<dbReference type="InterPro" id="IPR019800">
    <property type="entry name" value="Glyco_hydro_3_AS"/>
</dbReference>
<dbReference type="OrthoDB" id="47059at2759"/>
<dbReference type="Pfam" id="PF07691">
    <property type="entry name" value="PA14"/>
    <property type="match status" value="1"/>
</dbReference>
<comment type="pathway">
    <text evidence="6">Glycan metabolism; cellulose degradation.</text>
</comment>
<dbReference type="InterPro" id="IPR002772">
    <property type="entry name" value="Glyco_hydro_3_C"/>
</dbReference>
<dbReference type="PROSITE" id="PS51820">
    <property type="entry name" value="PA14"/>
    <property type="match status" value="1"/>
</dbReference>
<dbReference type="InterPro" id="IPR036962">
    <property type="entry name" value="Glyco_hydro_3_N_sf"/>
</dbReference>
<evidence type="ECO:0000256" key="6">
    <source>
        <dbReference type="RuleBase" id="RU361161"/>
    </source>
</evidence>
<dbReference type="Proteomes" id="UP000027456">
    <property type="component" value="Unassembled WGS sequence"/>
</dbReference>
<dbReference type="GO" id="GO:0008422">
    <property type="term" value="F:beta-glucosidase activity"/>
    <property type="evidence" value="ECO:0007669"/>
    <property type="project" value="UniProtKB-EC"/>
</dbReference>
<dbReference type="PRINTS" id="PR00133">
    <property type="entry name" value="GLHYDRLASE3"/>
</dbReference>
<dbReference type="Pfam" id="PF14310">
    <property type="entry name" value="Fn3-like"/>
    <property type="match status" value="1"/>
</dbReference>
<dbReference type="PANTHER" id="PTHR42715:SF27">
    <property type="entry name" value="BETA-GLUCOSIDASE-RELATED"/>
    <property type="match status" value="1"/>
</dbReference>
<dbReference type="Pfam" id="PF01915">
    <property type="entry name" value="Glyco_hydro_3_C"/>
    <property type="match status" value="1"/>
</dbReference>
<keyword evidence="5 6" id="KW-0326">Glycosidase</keyword>
<name>A0A074S7V1_9AGAM</name>
<evidence type="ECO:0000256" key="2">
    <source>
        <dbReference type="ARBA" id="ARBA00005336"/>
    </source>
</evidence>
<dbReference type="HOGENOM" id="CLU_004542_4_0_1"/>
<evidence type="ECO:0000256" key="3">
    <source>
        <dbReference type="ARBA" id="ARBA00012744"/>
    </source>
</evidence>
<dbReference type="InterPro" id="IPR011658">
    <property type="entry name" value="PA14_dom"/>
</dbReference>
<dbReference type="InterPro" id="IPR037524">
    <property type="entry name" value="PA14/GLEYA"/>
</dbReference>
<dbReference type="AlphaFoldDB" id="A0A074S7V1"/>
<dbReference type="SMART" id="SM00758">
    <property type="entry name" value="PA14"/>
    <property type="match status" value="1"/>
</dbReference>
<evidence type="ECO:0000256" key="5">
    <source>
        <dbReference type="ARBA" id="ARBA00023295"/>
    </source>
</evidence>
<evidence type="ECO:0000313" key="9">
    <source>
        <dbReference type="Proteomes" id="UP000027456"/>
    </source>
</evidence>
<dbReference type="SMART" id="SM01217">
    <property type="entry name" value="Fn3_like"/>
    <property type="match status" value="1"/>
</dbReference>
<reference evidence="8 9" key="1">
    <citation type="submission" date="2013-12" db="EMBL/GenBank/DDBJ databases">
        <authorList>
            <person name="Cubeta M."/>
            <person name="Pakala S."/>
            <person name="Fedorova N."/>
            <person name="Thomas E."/>
            <person name="Dean R."/>
            <person name="Jabaji S."/>
            <person name="Neate S."/>
            <person name="Toda T."/>
            <person name="Tavantzis S."/>
            <person name="Vilgalys R."/>
            <person name="Bharathan N."/>
            <person name="Pakala S."/>
            <person name="Losada L.S."/>
            <person name="Zafar N."/>
            <person name="Nierman W."/>
        </authorList>
    </citation>
    <scope>NUCLEOTIDE SEQUENCE [LARGE SCALE GENOMIC DNA]</scope>
    <source>
        <strain evidence="8 9">123E</strain>
    </source>
</reference>
<feature type="domain" description="PA14" evidence="7">
    <location>
        <begin position="406"/>
        <end position="564"/>
    </location>
</feature>
<dbReference type="Gene3D" id="2.60.40.10">
    <property type="entry name" value="Immunoglobulins"/>
    <property type="match status" value="1"/>
</dbReference>
<keyword evidence="6" id="KW-0624">Polysaccharide degradation</keyword>
<organism evidence="8 9">
    <name type="scientific">Rhizoctonia solani 123E</name>
    <dbReference type="NCBI Taxonomy" id="1423351"/>
    <lineage>
        <taxon>Eukaryota</taxon>
        <taxon>Fungi</taxon>
        <taxon>Dikarya</taxon>
        <taxon>Basidiomycota</taxon>
        <taxon>Agaricomycotina</taxon>
        <taxon>Agaricomycetes</taxon>
        <taxon>Cantharellales</taxon>
        <taxon>Ceratobasidiaceae</taxon>
        <taxon>Rhizoctonia</taxon>
    </lineage>
</organism>
<dbReference type="InterPro" id="IPR017853">
    <property type="entry name" value="GH"/>
</dbReference>
<dbReference type="SUPFAM" id="SSF51445">
    <property type="entry name" value="(Trans)glycosidases"/>
    <property type="match status" value="1"/>
</dbReference>